<dbReference type="InterPro" id="IPR046350">
    <property type="entry name" value="Cystatin_sf"/>
</dbReference>
<dbReference type="GO" id="GO:0005829">
    <property type="term" value="C:cytosol"/>
    <property type="evidence" value="ECO:0007669"/>
    <property type="project" value="TreeGrafter"/>
</dbReference>
<dbReference type="PANTHER" id="PTHR11414">
    <property type="entry name" value="CYSTATIN FAMILY MEMBER"/>
    <property type="match status" value="1"/>
</dbReference>
<accession>A0A6P6MMU4</accession>
<dbReference type="Proteomes" id="UP000515129">
    <property type="component" value="Chromosome 5"/>
</dbReference>
<organism evidence="4 5">
    <name type="scientific">Carassius auratus</name>
    <name type="common">Goldfish</name>
    <dbReference type="NCBI Taxonomy" id="7957"/>
    <lineage>
        <taxon>Eukaryota</taxon>
        <taxon>Metazoa</taxon>
        <taxon>Chordata</taxon>
        <taxon>Craniata</taxon>
        <taxon>Vertebrata</taxon>
        <taxon>Euteleostomi</taxon>
        <taxon>Actinopterygii</taxon>
        <taxon>Neopterygii</taxon>
        <taxon>Teleostei</taxon>
        <taxon>Ostariophysi</taxon>
        <taxon>Cypriniformes</taxon>
        <taxon>Cyprinidae</taxon>
        <taxon>Cyprininae</taxon>
        <taxon>Carassius</taxon>
    </lineage>
</organism>
<dbReference type="KEGG" id="caua:113068900"/>
<evidence type="ECO:0000256" key="1">
    <source>
        <dbReference type="ARBA" id="ARBA00009403"/>
    </source>
</evidence>
<dbReference type="OrthoDB" id="6115262at2759"/>
<dbReference type="PANTHER" id="PTHR11414:SF21">
    <property type="entry name" value="CYSTATIN 14A, TANDEM DUPLICATE 1-RELATED"/>
    <property type="match status" value="1"/>
</dbReference>
<evidence type="ECO:0000256" key="2">
    <source>
        <dbReference type="ARBA" id="ARBA00022690"/>
    </source>
</evidence>
<dbReference type="AlphaFoldDB" id="A0A6P6MMU4"/>
<gene>
    <name evidence="5" type="primary">LOC113068900</name>
</gene>
<evidence type="ECO:0000313" key="4">
    <source>
        <dbReference type="Proteomes" id="UP000515129"/>
    </source>
</evidence>
<dbReference type="Gene3D" id="3.10.450.10">
    <property type="match status" value="1"/>
</dbReference>
<sequence>MSEAKAEVGAGEVMTEVEHECGDECGDECGVGAWTKVKPVTLEVIKICIEVKTRIEKIIDDSKTFIPLLYSRFPSQFEKGTNYFVKVLVDHGDGVCVHVKIHQAPICNGGKLRVTGILFDKTFVDPLKPF</sequence>
<keyword evidence="4" id="KW-1185">Reference proteome</keyword>
<keyword evidence="2" id="KW-0646">Protease inhibitor</keyword>
<dbReference type="InterPro" id="IPR001713">
    <property type="entry name" value="Prot_inh_stefin"/>
</dbReference>
<evidence type="ECO:0000313" key="5">
    <source>
        <dbReference type="RefSeq" id="XP_026097609.1"/>
    </source>
</evidence>
<evidence type="ECO:0000256" key="3">
    <source>
        <dbReference type="ARBA" id="ARBA00022704"/>
    </source>
</evidence>
<dbReference type="GO" id="GO:0004869">
    <property type="term" value="F:cysteine-type endopeptidase inhibitor activity"/>
    <property type="evidence" value="ECO:0007669"/>
    <property type="project" value="UniProtKB-KW"/>
</dbReference>
<dbReference type="GeneID" id="113068900"/>
<dbReference type="SUPFAM" id="SSF54403">
    <property type="entry name" value="Cystatin/monellin"/>
    <property type="match status" value="1"/>
</dbReference>
<comment type="similarity">
    <text evidence="1">Belongs to the cystatin family.</text>
</comment>
<keyword evidence="3" id="KW-0789">Thiol protease inhibitor</keyword>
<proteinExistence type="inferred from homology"/>
<dbReference type="RefSeq" id="XP_026097609.1">
    <property type="nucleotide sequence ID" value="XM_026241824.1"/>
</dbReference>
<name>A0A6P6MMU4_CARAU</name>
<protein>
    <submittedName>
        <fullName evidence="5">Cystatin-B-like</fullName>
    </submittedName>
</protein>
<reference evidence="5" key="1">
    <citation type="submission" date="2025-08" db="UniProtKB">
        <authorList>
            <consortium name="RefSeq"/>
        </authorList>
    </citation>
    <scope>IDENTIFICATION</scope>
    <source>
        <strain evidence="5">Wakin</strain>
        <tissue evidence="5">Muscle</tissue>
    </source>
</reference>